<protein>
    <submittedName>
        <fullName evidence="3">Acetyltransferase</fullName>
    </submittedName>
</protein>
<dbReference type="PROSITE" id="PS51186">
    <property type="entry name" value="GNAT"/>
    <property type="match status" value="1"/>
</dbReference>
<dbReference type="AlphaFoldDB" id="I0V5U9"/>
<evidence type="ECO:0000313" key="4">
    <source>
        <dbReference type="Proteomes" id="UP000004691"/>
    </source>
</evidence>
<name>I0V5U9_9PSEU</name>
<feature type="domain" description="N-acetyltransferase" evidence="2">
    <location>
        <begin position="10"/>
        <end position="176"/>
    </location>
</feature>
<dbReference type="eggNOG" id="COG1247">
    <property type="taxonomic scope" value="Bacteria"/>
</dbReference>
<dbReference type="PANTHER" id="PTHR13947:SF37">
    <property type="entry name" value="LD18367P"/>
    <property type="match status" value="1"/>
</dbReference>
<dbReference type="EMBL" id="JH636049">
    <property type="protein sequence ID" value="EID55502.1"/>
    <property type="molecule type" value="Genomic_DNA"/>
</dbReference>
<dbReference type="OrthoDB" id="4458954at2"/>
<sequence length="176" mass="18957">MFEPHQQTTPVVRPRHEDDLPACAAALVAVHETDGYPVEGIADPEAWLKPAGLVKAWVAELAGEVVGHACITEPTDTDAAAVMFRKTAEGAAADIAVLGRLFVHPEARGHRAGELLTRAVMDHAAGKGLRLVLDVMEKDQTAIRLYERLGWRRIGVTEHDSGHGLVPAYCYVSPAP</sequence>
<dbReference type="InterPro" id="IPR050769">
    <property type="entry name" value="NAT_camello-type"/>
</dbReference>
<dbReference type="Gene3D" id="3.40.630.30">
    <property type="match status" value="1"/>
</dbReference>
<dbReference type="Pfam" id="PF00583">
    <property type="entry name" value="Acetyltransf_1"/>
    <property type="match status" value="1"/>
</dbReference>
<dbReference type="CDD" id="cd04301">
    <property type="entry name" value="NAT_SF"/>
    <property type="match status" value="1"/>
</dbReference>
<evidence type="ECO:0000259" key="2">
    <source>
        <dbReference type="PROSITE" id="PS51186"/>
    </source>
</evidence>
<accession>I0V5U9</accession>
<organism evidence="3 4">
    <name type="scientific">Saccharomonospora xinjiangensis XJ-54</name>
    <dbReference type="NCBI Taxonomy" id="882086"/>
    <lineage>
        <taxon>Bacteria</taxon>
        <taxon>Bacillati</taxon>
        <taxon>Actinomycetota</taxon>
        <taxon>Actinomycetes</taxon>
        <taxon>Pseudonocardiales</taxon>
        <taxon>Pseudonocardiaceae</taxon>
        <taxon>Saccharomonospora</taxon>
    </lineage>
</organism>
<dbReference type="GO" id="GO:0008080">
    <property type="term" value="F:N-acetyltransferase activity"/>
    <property type="evidence" value="ECO:0007669"/>
    <property type="project" value="InterPro"/>
</dbReference>
<dbReference type="InterPro" id="IPR016181">
    <property type="entry name" value="Acyl_CoA_acyltransferase"/>
</dbReference>
<dbReference type="InterPro" id="IPR000182">
    <property type="entry name" value="GNAT_dom"/>
</dbReference>
<evidence type="ECO:0000313" key="3">
    <source>
        <dbReference type="EMBL" id="EID55502.1"/>
    </source>
</evidence>
<keyword evidence="1 3" id="KW-0808">Transferase</keyword>
<evidence type="ECO:0000256" key="1">
    <source>
        <dbReference type="ARBA" id="ARBA00022679"/>
    </source>
</evidence>
<dbReference type="HOGENOM" id="CLU_123909_0_0_11"/>
<gene>
    <name evidence="3" type="ORF">SacxiDRAFT_3297</name>
</gene>
<reference evidence="3 4" key="1">
    <citation type="submission" date="2012-01" db="EMBL/GenBank/DDBJ databases">
        <title>Improved High-Quality Draft sequence of Saccharomonospora xinjiangensis XJ-54.</title>
        <authorList>
            <consortium name="US DOE Joint Genome Institute"/>
            <person name="Lucas S."/>
            <person name="Han J."/>
            <person name="Lapidus A."/>
            <person name="Cheng J.-F."/>
            <person name="Goodwin L."/>
            <person name="Pitluck S."/>
            <person name="Peters L."/>
            <person name="Mikhailova N."/>
            <person name="Teshima H."/>
            <person name="Detter J.C."/>
            <person name="Han C."/>
            <person name="Tapia R."/>
            <person name="Land M."/>
            <person name="Hauser L."/>
            <person name="Kyrpides N."/>
            <person name="Ivanova N."/>
            <person name="Pagani I."/>
            <person name="Brambilla E.-M."/>
            <person name="Klenk H.-P."/>
            <person name="Woyke T."/>
        </authorList>
    </citation>
    <scope>NUCLEOTIDE SEQUENCE [LARGE SCALE GENOMIC DNA]</scope>
    <source>
        <strain evidence="3 4">XJ-54</strain>
    </source>
</reference>
<dbReference type="Proteomes" id="UP000004691">
    <property type="component" value="Unassembled WGS sequence"/>
</dbReference>
<keyword evidence="4" id="KW-1185">Reference proteome</keyword>
<dbReference type="STRING" id="882086.SacxiDRAFT_3297"/>
<dbReference type="PANTHER" id="PTHR13947">
    <property type="entry name" value="GNAT FAMILY N-ACETYLTRANSFERASE"/>
    <property type="match status" value="1"/>
</dbReference>
<dbReference type="RefSeq" id="WP_006239675.1">
    <property type="nucleotide sequence ID" value="NZ_JH636049.1"/>
</dbReference>
<proteinExistence type="predicted"/>
<dbReference type="SUPFAM" id="SSF55729">
    <property type="entry name" value="Acyl-CoA N-acyltransferases (Nat)"/>
    <property type="match status" value="1"/>
</dbReference>